<accession>A0ABP0WTF7</accession>
<dbReference type="EMBL" id="OZ020097">
    <property type="protein sequence ID" value="CAK9268933.1"/>
    <property type="molecule type" value="Genomic_DNA"/>
</dbReference>
<evidence type="ECO:0000313" key="2">
    <source>
        <dbReference type="Proteomes" id="UP001497444"/>
    </source>
</evidence>
<evidence type="ECO:0000313" key="1">
    <source>
        <dbReference type="EMBL" id="CAK9268933.1"/>
    </source>
</evidence>
<gene>
    <name evidence="1" type="ORF">CSSPJE1EN1_LOCUS14411</name>
</gene>
<name>A0ABP0WTF7_9BRYO</name>
<organism evidence="1 2">
    <name type="scientific">Sphagnum jensenii</name>
    <dbReference type="NCBI Taxonomy" id="128206"/>
    <lineage>
        <taxon>Eukaryota</taxon>
        <taxon>Viridiplantae</taxon>
        <taxon>Streptophyta</taxon>
        <taxon>Embryophyta</taxon>
        <taxon>Bryophyta</taxon>
        <taxon>Sphagnophytina</taxon>
        <taxon>Sphagnopsida</taxon>
        <taxon>Sphagnales</taxon>
        <taxon>Sphagnaceae</taxon>
        <taxon>Sphagnum</taxon>
    </lineage>
</organism>
<proteinExistence type="predicted"/>
<dbReference type="Proteomes" id="UP001497444">
    <property type="component" value="Chromosome 2"/>
</dbReference>
<keyword evidence="2" id="KW-1185">Reference proteome</keyword>
<sequence>MKATAIFILSLQMGVDPSENFHVRWEGVLLIKSGASFLACISSLYHDHFRLLVLLAILFYDNFIWRWSLQCCSLLLNTNQVRGKETRSSLIGSVGGLFRQTIWRFIPFCVVQLLRWDGWQTVFWISLCTEGAGMLSRISEPLSPWYGYSAPGRAPHGSVKPTIVVEAAELDMEV</sequence>
<reference evidence="1 2" key="1">
    <citation type="submission" date="2024-02" db="EMBL/GenBank/DDBJ databases">
        <authorList>
            <consortium name="ELIXIR-Norway"/>
            <consortium name="Elixir Norway"/>
        </authorList>
    </citation>
    <scope>NUCLEOTIDE SEQUENCE [LARGE SCALE GENOMIC DNA]</scope>
</reference>
<protein>
    <submittedName>
        <fullName evidence="1">Uncharacterized protein</fullName>
    </submittedName>
</protein>